<comment type="caution">
    <text evidence="1">The sequence shown here is derived from an EMBL/GenBank/DDBJ whole genome shotgun (WGS) entry which is preliminary data.</text>
</comment>
<reference evidence="1" key="1">
    <citation type="submission" date="2024-02" db="EMBL/GenBank/DDBJ databases">
        <title>Metagenome Assembled Genome of Zalaria obscura JY119.</title>
        <authorList>
            <person name="Vighnesh L."/>
            <person name="Jagadeeshwari U."/>
            <person name="Venkata Ramana C."/>
            <person name="Sasikala C."/>
        </authorList>
    </citation>
    <scope>NUCLEOTIDE SEQUENCE</scope>
    <source>
        <strain evidence="1">JY119</strain>
    </source>
</reference>
<evidence type="ECO:0000313" key="1">
    <source>
        <dbReference type="EMBL" id="KAK8192749.1"/>
    </source>
</evidence>
<dbReference type="Proteomes" id="UP001320706">
    <property type="component" value="Unassembled WGS sequence"/>
</dbReference>
<keyword evidence="2" id="KW-1185">Reference proteome</keyword>
<organism evidence="1 2">
    <name type="scientific">Zalaria obscura</name>
    <dbReference type="NCBI Taxonomy" id="2024903"/>
    <lineage>
        <taxon>Eukaryota</taxon>
        <taxon>Fungi</taxon>
        <taxon>Dikarya</taxon>
        <taxon>Ascomycota</taxon>
        <taxon>Pezizomycotina</taxon>
        <taxon>Dothideomycetes</taxon>
        <taxon>Dothideomycetidae</taxon>
        <taxon>Dothideales</taxon>
        <taxon>Zalariaceae</taxon>
        <taxon>Zalaria</taxon>
    </lineage>
</organism>
<proteinExistence type="predicted"/>
<dbReference type="EMBL" id="JAMKPW020000044">
    <property type="protein sequence ID" value="KAK8192749.1"/>
    <property type="molecule type" value="Genomic_DNA"/>
</dbReference>
<evidence type="ECO:0000313" key="2">
    <source>
        <dbReference type="Proteomes" id="UP001320706"/>
    </source>
</evidence>
<gene>
    <name evidence="1" type="ORF">M8818_007921</name>
</gene>
<protein>
    <submittedName>
        <fullName evidence="1">Uncharacterized protein</fullName>
    </submittedName>
</protein>
<sequence length="423" mass="47917">MRRGQGSTRDQALQRYKETQSQRQKVEEPHIHNPATLSPVRQRGASGRTLLEELFPEEARRTSGEERKREREIPRLPLAQPDPSTVAPPPPRKEQGPPKSQRARELEEQLAAQNEQISVLVLRNASKSLTEEDFKRVIPKGKHIEGWNLEQGDIIQVIPGRNTTTLERENHYFLLFKSAISAFTYQGHVSRLHNLARAHAPSSLLSAIPPPPGLEIDGEDVHAAMESYALLPPSQNISIRQLRPPLSPLVQQLIRHRGYPHVVNRPDRSPAEVLLRLEGPSLTLSELQDAFRKSEEDRMLPWTRQTMGGLQIAKWEVKSKPVSPLSDEALDEGPSSEEPQLNEESKEPETVTYTAFQSDAEQKARLEEAENARKRSPAFILGFQDLAEAESFARYWHRRPVELEDFSFDMGDSAPIANAEVLW</sequence>
<accession>A0ACC3S2W7</accession>
<name>A0ACC3S2W7_9PEZI</name>